<comment type="similarity">
    <text evidence="1">Belongs to the LOR family.</text>
</comment>
<name>A0A9N8E1K2_9STRA</name>
<evidence type="ECO:0000313" key="4">
    <source>
        <dbReference type="Proteomes" id="UP001153069"/>
    </source>
</evidence>
<dbReference type="InterPro" id="IPR038595">
    <property type="entry name" value="LOR_sf"/>
</dbReference>
<dbReference type="OrthoDB" id="40844at2759"/>
<reference evidence="3" key="1">
    <citation type="submission" date="2020-06" db="EMBL/GenBank/DDBJ databases">
        <authorList>
            <consortium name="Plant Systems Biology data submission"/>
        </authorList>
    </citation>
    <scope>NUCLEOTIDE SEQUENCE</scope>
    <source>
        <strain evidence="3">D6</strain>
    </source>
</reference>
<dbReference type="InterPro" id="IPR025659">
    <property type="entry name" value="Tubby-like_C"/>
</dbReference>
<keyword evidence="4" id="KW-1185">Reference proteome</keyword>
<evidence type="ECO:0000313" key="3">
    <source>
        <dbReference type="EMBL" id="CAB9511034.1"/>
    </source>
</evidence>
<dbReference type="EMBL" id="CAICTM010000463">
    <property type="protein sequence ID" value="CAB9511034.1"/>
    <property type="molecule type" value="Genomic_DNA"/>
</dbReference>
<protein>
    <submittedName>
        <fullName evidence="3">Pfam:DUF567</fullName>
    </submittedName>
</protein>
<dbReference type="Pfam" id="PF04525">
    <property type="entry name" value="LOR"/>
    <property type="match status" value="1"/>
</dbReference>
<dbReference type="Gene3D" id="2.40.160.200">
    <property type="entry name" value="LURP1-related"/>
    <property type="match status" value="1"/>
</dbReference>
<dbReference type="Proteomes" id="UP001153069">
    <property type="component" value="Unassembled WGS sequence"/>
</dbReference>
<comment type="caution">
    <text evidence="3">The sequence shown here is derived from an EMBL/GenBank/DDBJ whole genome shotgun (WGS) entry which is preliminary data.</text>
</comment>
<dbReference type="InterPro" id="IPR007612">
    <property type="entry name" value="LOR"/>
</dbReference>
<organism evidence="3 4">
    <name type="scientific">Seminavis robusta</name>
    <dbReference type="NCBI Taxonomy" id="568900"/>
    <lineage>
        <taxon>Eukaryota</taxon>
        <taxon>Sar</taxon>
        <taxon>Stramenopiles</taxon>
        <taxon>Ochrophyta</taxon>
        <taxon>Bacillariophyta</taxon>
        <taxon>Bacillariophyceae</taxon>
        <taxon>Bacillariophycidae</taxon>
        <taxon>Naviculales</taxon>
        <taxon>Naviculaceae</taxon>
        <taxon>Seminavis</taxon>
    </lineage>
</organism>
<dbReference type="AlphaFoldDB" id="A0A9N8E1K2"/>
<sequence>MGIRDRMQARQERRQEERREEEEEDDGPKTYAMREKLLLDIGDDFNINQMHRRRGMGEAAFIANNKVLRLRETFNLQTPDRETLYQIQERKMRARDAMAIEDSDGHKVAEIKKKVIGLVRDNFVVKVRGDTNWVIHGSILEHDFTILEDGEEIVSVHKNWISPVRDCYFIDINEGVDEGLALCVCIALESMTEE</sequence>
<gene>
    <name evidence="3" type="ORF">SEMRO_464_G148460.1</name>
</gene>
<accession>A0A9N8E1K2</accession>
<dbReference type="SUPFAM" id="SSF54518">
    <property type="entry name" value="Tubby C-terminal domain-like"/>
    <property type="match status" value="1"/>
</dbReference>
<evidence type="ECO:0000256" key="1">
    <source>
        <dbReference type="ARBA" id="ARBA00005437"/>
    </source>
</evidence>
<proteinExistence type="inferred from homology"/>
<feature type="compositionally biased region" description="Basic and acidic residues" evidence="2">
    <location>
        <begin position="1"/>
        <end position="18"/>
    </location>
</feature>
<evidence type="ECO:0000256" key="2">
    <source>
        <dbReference type="SAM" id="MobiDB-lite"/>
    </source>
</evidence>
<feature type="region of interest" description="Disordered" evidence="2">
    <location>
        <begin position="1"/>
        <end position="30"/>
    </location>
</feature>